<keyword evidence="4" id="KW-0732">Signal</keyword>
<evidence type="ECO:0000256" key="2">
    <source>
        <dbReference type="ARBA" id="ARBA00022803"/>
    </source>
</evidence>
<reference evidence="5" key="1">
    <citation type="journal article" date="2015" name="Genome Announc.">
        <title>Draft Genome Sequence of Tolypothrix boutellei Strain VB521301.</title>
        <authorList>
            <person name="Chandrababunaidu M.M."/>
            <person name="Singh D."/>
            <person name="Sen D."/>
            <person name="Bhan S."/>
            <person name="Das S."/>
            <person name="Gupta A."/>
            <person name="Adhikary S.P."/>
            <person name="Tripathy S."/>
        </authorList>
    </citation>
    <scope>NUCLEOTIDE SEQUENCE</scope>
    <source>
        <strain evidence="5">VB521301</strain>
    </source>
</reference>
<dbReference type="Gene3D" id="1.25.40.10">
    <property type="entry name" value="Tetratricopeptide repeat domain"/>
    <property type="match status" value="1"/>
</dbReference>
<dbReference type="PANTHER" id="PTHR44858:SF1">
    <property type="entry name" value="UDP-N-ACETYLGLUCOSAMINE--PEPTIDE N-ACETYLGLUCOSAMINYLTRANSFERASE SPINDLY-RELATED"/>
    <property type="match status" value="1"/>
</dbReference>
<comment type="caution">
    <text evidence="5">The sequence shown here is derived from an EMBL/GenBank/DDBJ whole genome shotgun (WGS) entry which is preliminary data.</text>
</comment>
<gene>
    <name evidence="5" type="ORF">DA73_0400001340</name>
</gene>
<dbReference type="RefSeq" id="WP_137986069.1">
    <property type="nucleotide sequence ID" value="NZ_JHEG04000001.1"/>
</dbReference>
<dbReference type="InterPro" id="IPR050498">
    <property type="entry name" value="Ycf3"/>
</dbReference>
<reference evidence="5" key="2">
    <citation type="submission" date="2019-11" db="EMBL/GenBank/DDBJ databases">
        <title>Improved Assembly of Tolypothrix boutellei genome.</title>
        <authorList>
            <person name="Sarangi A.N."/>
            <person name="Mukherjee M."/>
            <person name="Ghosh S."/>
            <person name="Singh D."/>
            <person name="Das A."/>
            <person name="Kant S."/>
            <person name="Prusty A."/>
            <person name="Tripathy S."/>
        </authorList>
    </citation>
    <scope>NUCLEOTIDE SEQUENCE</scope>
    <source>
        <strain evidence="5">VB521301</strain>
    </source>
</reference>
<proteinExistence type="predicted"/>
<evidence type="ECO:0000313" key="5">
    <source>
        <dbReference type="EMBL" id="KAF3884281.1"/>
    </source>
</evidence>
<dbReference type="EMBL" id="JHEG04000001">
    <property type="protein sequence ID" value="KAF3884281.1"/>
    <property type="molecule type" value="Genomic_DNA"/>
</dbReference>
<dbReference type="OrthoDB" id="427096at2"/>
<feature type="repeat" description="TPR" evidence="3">
    <location>
        <begin position="81"/>
        <end position="114"/>
    </location>
</feature>
<dbReference type="GO" id="GO:0009279">
    <property type="term" value="C:cell outer membrane"/>
    <property type="evidence" value="ECO:0007669"/>
    <property type="project" value="TreeGrafter"/>
</dbReference>
<dbReference type="PROSITE" id="PS50005">
    <property type="entry name" value="TPR"/>
    <property type="match status" value="2"/>
</dbReference>
<dbReference type="Pfam" id="PF13414">
    <property type="entry name" value="TPR_11"/>
    <property type="match status" value="1"/>
</dbReference>
<protein>
    <submittedName>
        <fullName evidence="5">Tetratricopeptide repeat protein</fullName>
    </submittedName>
</protein>
<dbReference type="InterPro" id="IPR011990">
    <property type="entry name" value="TPR-like_helical_dom_sf"/>
</dbReference>
<sequence>MSYYDFLKNSCMGIAIASLSLLSSGLTPSVYAQTTPTSTVQSNPKSSVDFLYRGRERFQRKDYKGAVEDFDRAIILNPNDANAYYYRGLLLHELGDNLGAVLNFDRALQLNPRSADAYFRRAGARYSIGDRPGTIQDLQLAAKFFQSQGNAKGYQQAQNLIKRLSTW</sequence>
<dbReference type="InterPro" id="IPR019734">
    <property type="entry name" value="TPR_rpt"/>
</dbReference>
<name>A0A8S9SUN1_9CYAN</name>
<keyword evidence="2 3" id="KW-0802">TPR repeat</keyword>
<dbReference type="AlphaFoldDB" id="A0A8S9SUN1"/>
<evidence type="ECO:0000256" key="1">
    <source>
        <dbReference type="ARBA" id="ARBA00022737"/>
    </source>
</evidence>
<keyword evidence="6" id="KW-1185">Reference proteome</keyword>
<organism evidence="5 6">
    <name type="scientific">Tolypothrix bouteillei VB521301</name>
    <dbReference type="NCBI Taxonomy" id="1479485"/>
    <lineage>
        <taxon>Bacteria</taxon>
        <taxon>Bacillati</taxon>
        <taxon>Cyanobacteriota</taxon>
        <taxon>Cyanophyceae</taxon>
        <taxon>Nostocales</taxon>
        <taxon>Tolypothrichaceae</taxon>
        <taxon>Tolypothrix</taxon>
    </lineage>
</organism>
<evidence type="ECO:0000256" key="4">
    <source>
        <dbReference type="SAM" id="SignalP"/>
    </source>
</evidence>
<accession>A0A8S9SUN1</accession>
<evidence type="ECO:0000256" key="3">
    <source>
        <dbReference type="PROSITE-ProRule" id="PRU00339"/>
    </source>
</evidence>
<feature type="repeat" description="TPR" evidence="3">
    <location>
        <begin position="47"/>
        <end position="80"/>
    </location>
</feature>
<feature type="signal peptide" evidence="4">
    <location>
        <begin position="1"/>
        <end position="32"/>
    </location>
</feature>
<evidence type="ECO:0000313" key="6">
    <source>
        <dbReference type="Proteomes" id="UP000029738"/>
    </source>
</evidence>
<dbReference type="SMART" id="SM00028">
    <property type="entry name" value="TPR"/>
    <property type="match status" value="3"/>
</dbReference>
<feature type="chain" id="PRO_5035858623" evidence="4">
    <location>
        <begin position="33"/>
        <end position="167"/>
    </location>
</feature>
<keyword evidence="1" id="KW-0677">Repeat</keyword>
<dbReference type="GO" id="GO:0046813">
    <property type="term" value="P:receptor-mediated virion attachment to host cell"/>
    <property type="evidence" value="ECO:0007669"/>
    <property type="project" value="TreeGrafter"/>
</dbReference>
<dbReference type="SUPFAM" id="SSF48452">
    <property type="entry name" value="TPR-like"/>
    <property type="match status" value="1"/>
</dbReference>
<dbReference type="Proteomes" id="UP000029738">
    <property type="component" value="Unassembled WGS sequence"/>
</dbReference>
<dbReference type="PANTHER" id="PTHR44858">
    <property type="entry name" value="TETRATRICOPEPTIDE REPEAT PROTEIN 6"/>
    <property type="match status" value="1"/>
</dbReference>